<evidence type="ECO:0000313" key="8">
    <source>
        <dbReference type="Proteomes" id="UP000694621"/>
    </source>
</evidence>
<evidence type="ECO:0000256" key="2">
    <source>
        <dbReference type="ARBA" id="ARBA00007332"/>
    </source>
</evidence>
<evidence type="ECO:0000256" key="6">
    <source>
        <dbReference type="SAM" id="Phobius"/>
    </source>
</evidence>
<protein>
    <submittedName>
        <fullName evidence="7">Transmembrane protein 129, E3 ubiquitin ligase</fullName>
    </submittedName>
</protein>
<comment type="similarity">
    <text evidence="2">Belongs to the TMEM129 family.</text>
</comment>
<dbReference type="InterPro" id="IPR018801">
    <property type="entry name" value="TM129"/>
</dbReference>
<dbReference type="CTD" id="92305"/>
<gene>
    <name evidence="7" type="primary">tmem129</name>
</gene>
<dbReference type="GO" id="GO:0016567">
    <property type="term" value="P:protein ubiquitination"/>
    <property type="evidence" value="ECO:0007669"/>
    <property type="project" value="InterPro"/>
</dbReference>
<proteinExistence type="inferred from homology"/>
<name>A0A8B9H157_ASTMX</name>
<evidence type="ECO:0000256" key="1">
    <source>
        <dbReference type="ARBA" id="ARBA00004141"/>
    </source>
</evidence>
<keyword evidence="4 6" id="KW-1133">Transmembrane helix</keyword>
<dbReference type="GO" id="GO:0016020">
    <property type="term" value="C:membrane"/>
    <property type="evidence" value="ECO:0007669"/>
    <property type="project" value="UniProtKB-SubCell"/>
</dbReference>
<dbReference type="GO" id="GO:0005783">
    <property type="term" value="C:endoplasmic reticulum"/>
    <property type="evidence" value="ECO:0007669"/>
    <property type="project" value="TreeGrafter"/>
</dbReference>
<dbReference type="PANTHER" id="PTHR31322:SF2">
    <property type="entry name" value="E3 UBIQUITIN-PROTEIN LIGASE TM129"/>
    <property type="match status" value="1"/>
</dbReference>
<evidence type="ECO:0000256" key="5">
    <source>
        <dbReference type="ARBA" id="ARBA00023136"/>
    </source>
</evidence>
<evidence type="ECO:0000313" key="7">
    <source>
        <dbReference type="Ensembl" id="ENSAMXP00005003432.1"/>
    </source>
</evidence>
<accession>A0A8B9H157</accession>
<dbReference type="GeneID" id="103037548"/>
<dbReference type="OrthoDB" id="10055027at2759"/>
<keyword evidence="3 6" id="KW-0812">Transmembrane</keyword>
<keyword evidence="5 6" id="KW-0472">Membrane</keyword>
<feature type="transmembrane region" description="Helical" evidence="6">
    <location>
        <begin position="91"/>
        <end position="112"/>
    </location>
</feature>
<dbReference type="Proteomes" id="UP000694621">
    <property type="component" value="Unplaced"/>
</dbReference>
<dbReference type="Pfam" id="PF10272">
    <property type="entry name" value="Tmpp129"/>
    <property type="match status" value="2"/>
</dbReference>
<organism evidence="7 8">
    <name type="scientific">Astyanax mexicanus</name>
    <name type="common">Blind cave fish</name>
    <name type="synonym">Astyanax fasciatus mexicanus</name>
    <dbReference type="NCBI Taxonomy" id="7994"/>
    <lineage>
        <taxon>Eukaryota</taxon>
        <taxon>Metazoa</taxon>
        <taxon>Chordata</taxon>
        <taxon>Craniata</taxon>
        <taxon>Vertebrata</taxon>
        <taxon>Euteleostomi</taxon>
        <taxon>Actinopterygii</taxon>
        <taxon>Neopterygii</taxon>
        <taxon>Teleostei</taxon>
        <taxon>Ostariophysi</taxon>
        <taxon>Characiformes</taxon>
        <taxon>Characoidei</taxon>
        <taxon>Acestrorhamphidae</taxon>
        <taxon>Acestrorhamphinae</taxon>
        <taxon>Astyanax</taxon>
    </lineage>
</organism>
<dbReference type="Ensembl" id="ENSAMXT00005003941.1">
    <property type="protein sequence ID" value="ENSAMXP00005003432.1"/>
    <property type="gene ID" value="ENSAMXG00005002173.1"/>
</dbReference>
<dbReference type="AlphaFoldDB" id="A0A8B9H157"/>
<comment type="subcellular location">
    <subcellularLocation>
        <location evidence="1">Membrane</location>
        <topology evidence="1">Multi-pass membrane protein</topology>
    </subcellularLocation>
</comment>
<sequence length="376" mass="42770">MERVEYTLGYIVFTVCVLFTPNEFRSAGLTVQNLFSSWIGSEDIGFIQFHLRRTALTLLIHCALPLGYYVGMCLAAPEENLFSIHSASSGWQLYFGLSATLQLFSVALVFYWSRNGWSNHPISHTLSKFALPQSSWRSVASSINTEFRRIEKFATGPPDARVIVTDTWVMKVTVYRLHVTLQQDAHLTVIDSKQHDMSPDSGTPVQILTLRVASINPNIKSFDIRSRSSEYIYTDGRGVLEMRLNSTEYAELREKLHSPIRNAANVVVHLTLSELFLETFKSQVEMNQVYRHTSGQELEPCIGCMQVSANVKLVRLCRDEGECQQCYCRPMWCLVCMGKWFASRQDQTRPETWLSSTVACPTCRAKFCVLDICLVE</sequence>
<reference evidence="7" key="1">
    <citation type="submission" date="2025-08" db="UniProtKB">
        <authorList>
            <consortium name="Ensembl"/>
        </authorList>
    </citation>
    <scope>IDENTIFICATION</scope>
</reference>
<evidence type="ECO:0000256" key="3">
    <source>
        <dbReference type="ARBA" id="ARBA00022692"/>
    </source>
</evidence>
<dbReference type="PANTHER" id="PTHR31322">
    <property type="entry name" value="E3 UBIQUITIN-PROTEIN LIGASE TM129"/>
    <property type="match status" value="1"/>
</dbReference>
<dbReference type="GO" id="GO:0061630">
    <property type="term" value="F:ubiquitin protein ligase activity"/>
    <property type="evidence" value="ECO:0007669"/>
    <property type="project" value="InterPro"/>
</dbReference>
<evidence type="ECO:0000256" key="4">
    <source>
        <dbReference type="ARBA" id="ARBA00022989"/>
    </source>
</evidence>
<feature type="transmembrane region" description="Helical" evidence="6">
    <location>
        <begin position="54"/>
        <end position="71"/>
    </location>
</feature>
<dbReference type="RefSeq" id="XP_022539341.2">
    <property type="nucleotide sequence ID" value="XM_022683620.2"/>
</dbReference>